<dbReference type="GO" id="GO:0004049">
    <property type="term" value="F:anthranilate synthase activity"/>
    <property type="evidence" value="ECO:0007669"/>
    <property type="project" value="UniProtKB-EC"/>
</dbReference>
<dbReference type="PANTHER" id="PTHR43418:SF4">
    <property type="entry name" value="MULTIFUNCTIONAL TRYPTOPHAN BIOSYNTHESIS PROTEIN"/>
    <property type="match status" value="1"/>
</dbReference>
<comment type="caution">
    <text evidence="3">The sequence shown here is derived from an EMBL/GenBank/DDBJ whole genome shotgun (WGS) entry which is preliminary data.</text>
</comment>
<dbReference type="InterPro" id="IPR050472">
    <property type="entry name" value="Anth_synth/Amidotransfase"/>
</dbReference>
<dbReference type="CDD" id="cd01743">
    <property type="entry name" value="GATase1_Anthranilate_Synthase"/>
    <property type="match status" value="1"/>
</dbReference>
<dbReference type="Proteomes" id="UP001168380">
    <property type="component" value="Unassembled WGS sequence"/>
</dbReference>
<dbReference type="PROSITE" id="PS51273">
    <property type="entry name" value="GATASE_TYPE_1"/>
    <property type="match status" value="1"/>
</dbReference>
<dbReference type="InterPro" id="IPR029062">
    <property type="entry name" value="Class_I_gatase-like"/>
</dbReference>
<feature type="domain" description="Glutamine amidotransferase" evidence="2">
    <location>
        <begin position="3"/>
        <end position="190"/>
    </location>
</feature>
<proteinExistence type="predicted"/>
<keyword evidence="3" id="KW-0456">Lyase</keyword>
<dbReference type="PANTHER" id="PTHR43418">
    <property type="entry name" value="MULTIFUNCTIONAL TRYPTOPHAN BIOSYNTHESIS PROTEIN-RELATED"/>
    <property type="match status" value="1"/>
</dbReference>
<keyword evidence="1" id="KW-0315">Glutamine amidotransferase</keyword>
<dbReference type="NCBIfam" id="TIGR00566">
    <property type="entry name" value="trpG_papA"/>
    <property type="match status" value="1"/>
</dbReference>
<evidence type="ECO:0000256" key="1">
    <source>
        <dbReference type="ARBA" id="ARBA00022962"/>
    </source>
</evidence>
<dbReference type="RefSeq" id="WP_302714461.1">
    <property type="nucleotide sequence ID" value="NZ_JAULRT010000062.1"/>
</dbReference>
<dbReference type="InterPro" id="IPR017926">
    <property type="entry name" value="GATASE"/>
</dbReference>
<evidence type="ECO:0000259" key="2">
    <source>
        <dbReference type="Pfam" id="PF00117"/>
    </source>
</evidence>
<dbReference type="EC" id="4.1.3.27" evidence="3"/>
<dbReference type="Gene3D" id="3.40.50.880">
    <property type="match status" value="1"/>
</dbReference>
<dbReference type="PRINTS" id="PR00097">
    <property type="entry name" value="ANTSNTHASEII"/>
</dbReference>
<protein>
    <submittedName>
        <fullName evidence="3">Aminodeoxychorismate/anthranilate synthase component II</fullName>
        <ecNumber evidence="3">4.1.3.27</ecNumber>
    </submittedName>
</protein>
<evidence type="ECO:0000313" key="3">
    <source>
        <dbReference type="EMBL" id="MDO3383591.1"/>
    </source>
</evidence>
<evidence type="ECO:0000313" key="4">
    <source>
        <dbReference type="Proteomes" id="UP001168380"/>
    </source>
</evidence>
<sequence>MLLMIDNYDSFTYNLVHYFEELGVSVEVYRNDVLTLETIESLAPRYIVVSPGPGRPEDAGISLAVIRAFSGKIPILGVCLGHQCIAEAFGARTVRAAQVMHGKSSQVLHTGVGVFAGLSNPLQVTRYHSLVVEQRSLPPVLEPTAWATSVAGDDEIMGLRHRSLALEGVQFHPESVKTEEGHALLNNFLQQTGQ</sequence>
<dbReference type="PRINTS" id="PR00096">
    <property type="entry name" value="GATASE"/>
</dbReference>
<dbReference type="InterPro" id="IPR006221">
    <property type="entry name" value="TrpG/PapA_dom"/>
</dbReference>
<dbReference type="SUPFAM" id="SSF52317">
    <property type="entry name" value="Class I glutamine amidotransferase-like"/>
    <property type="match status" value="1"/>
</dbReference>
<dbReference type="EMBL" id="JAULRT010000062">
    <property type="protein sequence ID" value="MDO3383591.1"/>
    <property type="molecule type" value="Genomic_DNA"/>
</dbReference>
<dbReference type="PRINTS" id="PR00099">
    <property type="entry name" value="CPSGATASE"/>
</dbReference>
<accession>A0ABT8TLT6</accession>
<gene>
    <name evidence="3" type="ORF">QWI16_15525</name>
</gene>
<name>A0ABT8TLT6_9GAMM</name>
<organism evidence="3 4">
    <name type="scientific">Gilvimarinus algae</name>
    <dbReference type="NCBI Taxonomy" id="3058037"/>
    <lineage>
        <taxon>Bacteria</taxon>
        <taxon>Pseudomonadati</taxon>
        <taxon>Pseudomonadota</taxon>
        <taxon>Gammaproteobacteria</taxon>
        <taxon>Cellvibrionales</taxon>
        <taxon>Cellvibrionaceae</taxon>
        <taxon>Gilvimarinus</taxon>
    </lineage>
</organism>
<dbReference type="Pfam" id="PF00117">
    <property type="entry name" value="GATase"/>
    <property type="match status" value="1"/>
</dbReference>
<keyword evidence="4" id="KW-1185">Reference proteome</keyword>
<reference evidence="3" key="1">
    <citation type="submission" date="2023-07" db="EMBL/GenBank/DDBJ databases">
        <title>Gilvimarinus algae sp. nov., isolated from the surface of Kelp.</title>
        <authorList>
            <person name="Sun Y.Y."/>
            <person name="Gong Y."/>
            <person name="Du Z.J."/>
        </authorList>
    </citation>
    <scope>NUCLEOTIDE SEQUENCE</scope>
    <source>
        <strain evidence="3">SDUM040014</strain>
    </source>
</reference>